<feature type="region of interest" description="Disordered" evidence="1">
    <location>
        <begin position="93"/>
        <end position="122"/>
    </location>
</feature>
<keyword evidence="3" id="KW-1185">Reference proteome</keyword>
<gene>
    <name evidence="2" type="ORF">HETIRDRAFT_106974</name>
</gene>
<accession>W4KCL8</accession>
<feature type="non-terminal residue" evidence="2">
    <location>
        <position position="478"/>
    </location>
</feature>
<feature type="region of interest" description="Disordered" evidence="1">
    <location>
        <begin position="164"/>
        <end position="321"/>
    </location>
</feature>
<reference evidence="2 3" key="1">
    <citation type="journal article" date="2012" name="New Phytol.">
        <title>Insight into trade-off between wood decay and parasitism from the genome of a fungal forest pathogen.</title>
        <authorList>
            <person name="Olson A."/>
            <person name="Aerts A."/>
            <person name="Asiegbu F."/>
            <person name="Belbahri L."/>
            <person name="Bouzid O."/>
            <person name="Broberg A."/>
            <person name="Canback B."/>
            <person name="Coutinho P.M."/>
            <person name="Cullen D."/>
            <person name="Dalman K."/>
            <person name="Deflorio G."/>
            <person name="van Diepen L.T."/>
            <person name="Dunand C."/>
            <person name="Duplessis S."/>
            <person name="Durling M."/>
            <person name="Gonthier P."/>
            <person name="Grimwood J."/>
            <person name="Fossdal C.G."/>
            <person name="Hansson D."/>
            <person name="Henrissat B."/>
            <person name="Hietala A."/>
            <person name="Himmelstrand K."/>
            <person name="Hoffmeister D."/>
            <person name="Hogberg N."/>
            <person name="James T.Y."/>
            <person name="Karlsson M."/>
            <person name="Kohler A."/>
            <person name="Kues U."/>
            <person name="Lee Y.H."/>
            <person name="Lin Y.C."/>
            <person name="Lind M."/>
            <person name="Lindquist E."/>
            <person name="Lombard V."/>
            <person name="Lucas S."/>
            <person name="Lunden K."/>
            <person name="Morin E."/>
            <person name="Murat C."/>
            <person name="Park J."/>
            <person name="Raffaello T."/>
            <person name="Rouze P."/>
            <person name="Salamov A."/>
            <person name="Schmutz J."/>
            <person name="Solheim H."/>
            <person name="Stahlberg J."/>
            <person name="Velez H."/>
            <person name="de Vries R.P."/>
            <person name="Wiebenga A."/>
            <person name="Woodward S."/>
            <person name="Yakovlev I."/>
            <person name="Garbelotto M."/>
            <person name="Martin F."/>
            <person name="Grigoriev I.V."/>
            <person name="Stenlid J."/>
        </authorList>
    </citation>
    <scope>NUCLEOTIDE SEQUENCE [LARGE SCALE GENOMIC DNA]</scope>
    <source>
        <strain evidence="2 3">TC 32-1</strain>
    </source>
</reference>
<sequence length="478" mass="52250">MVLAFFCPNDIHALPQTYRGNDSIERCTQNQVEAFRFKEIRISGQPTTTLMRFHLTCSVLDGMRSIAHPFTSEKLWHLPKRANRMSRQWSSAISHTPKVSLTGDPSPDTISPPYHMQPQNLDPPPLPLATLQTPTRRPGHQLHLNPPRMPLIDIIFPKPITARSNKHIALRPQRHTLKRNRPSRRSNQARTNPISPSPVVFASFPFPSPVHSLSRPSPRASSTQAAPTRGPRTKPKPGGFDAAGARASRASLIPDREPQARQRACARAMTRARDRRGDSGHRLSSARRGALGYVTRGDGRAGVPRATLRGTQPPCPGPAEITVARIPRTDGVPRARFAGSSFDASTLRASTLKRRACHLRSASRLIRSRQKTPGRGPRPRTQNPEPRNPEPQSPRTPSSSQPASQPAPSVQTPPASLLRSSRACADATIGPAESIERALHSPSQLVPARIAPPPSSRSASDGSDPKPSLAPRETASRR</sequence>
<dbReference type="EMBL" id="KI925457">
    <property type="protein sequence ID" value="ETW82791.1"/>
    <property type="molecule type" value="Genomic_DNA"/>
</dbReference>
<feature type="compositionally biased region" description="Basic and acidic residues" evidence="1">
    <location>
        <begin position="271"/>
        <end position="281"/>
    </location>
</feature>
<evidence type="ECO:0000313" key="3">
    <source>
        <dbReference type="Proteomes" id="UP000030671"/>
    </source>
</evidence>
<dbReference type="Proteomes" id="UP000030671">
    <property type="component" value="Unassembled WGS sequence"/>
</dbReference>
<feature type="compositionally biased region" description="Basic residues" evidence="1">
    <location>
        <begin position="164"/>
        <end position="184"/>
    </location>
</feature>
<name>W4KCL8_HETIT</name>
<dbReference type="AlphaFoldDB" id="W4KCL8"/>
<dbReference type="RefSeq" id="XP_009545115.1">
    <property type="nucleotide sequence ID" value="XM_009546820.1"/>
</dbReference>
<protein>
    <submittedName>
        <fullName evidence="2">Uncharacterized protein</fullName>
    </submittedName>
</protein>
<feature type="compositionally biased region" description="Low complexity" evidence="1">
    <location>
        <begin position="395"/>
        <end position="416"/>
    </location>
</feature>
<feature type="compositionally biased region" description="Low complexity" evidence="1">
    <location>
        <begin position="197"/>
        <end position="212"/>
    </location>
</feature>
<organism evidence="2 3">
    <name type="scientific">Heterobasidion irregulare (strain TC 32-1)</name>
    <dbReference type="NCBI Taxonomy" id="747525"/>
    <lineage>
        <taxon>Eukaryota</taxon>
        <taxon>Fungi</taxon>
        <taxon>Dikarya</taxon>
        <taxon>Basidiomycota</taxon>
        <taxon>Agaricomycotina</taxon>
        <taxon>Agaricomycetes</taxon>
        <taxon>Russulales</taxon>
        <taxon>Bondarzewiaceae</taxon>
        <taxon>Heterobasidion</taxon>
        <taxon>Heterobasidion annosum species complex</taxon>
    </lineage>
</organism>
<dbReference type="GeneID" id="20666202"/>
<dbReference type="InParanoid" id="W4KCL8"/>
<dbReference type="KEGG" id="hir:HETIRDRAFT_106974"/>
<feature type="region of interest" description="Disordered" evidence="1">
    <location>
        <begin position="358"/>
        <end position="478"/>
    </location>
</feature>
<evidence type="ECO:0000313" key="2">
    <source>
        <dbReference type="EMBL" id="ETW82791.1"/>
    </source>
</evidence>
<feature type="compositionally biased region" description="Polar residues" evidence="1">
    <location>
        <begin position="185"/>
        <end position="194"/>
    </location>
</feature>
<dbReference type="HOGENOM" id="CLU_571842_0_0_1"/>
<proteinExistence type="predicted"/>
<evidence type="ECO:0000256" key="1">
    <source>
        <dbReference type="SAM" id="MobiDB-lite"/>
    </source>
</evidence>